<evidence type="ECO:0000313" key="1">
    <source>
        <dbReference type="EMBL" id="MBU9734999.1"/>
    </source>
</evidence>
<gene>
    <name evidence="1" type="ORF">KTH89_00525</name>
</gene>
<dbReference type="RefSeq" id="WP_158343830.1">
    <property type="nucleotide sequence ID" value="NZ_JAHQCW010000001.1"/>
</dbReference>
<name>A0A949JUP7_9FIRM</name>
<organism evidence="1 2">
    <name type="scientific">Diplocloster agilis</name>
    <dbReference type="NCBI Taxonomy" id="2850323"/>
    <lineage>
        <taxon>Bacteria</taxon>
        <taxon>Bacillati</taxon>
        <taxon>Bacillota</taxon>
        <taxon>Clostridia</taxon>
        <taxon>Lachnospirales</taxon>
        <taxon>Lachnospiraceae</taxon>
        <taxon>Diplocloster</taxon>
    </lineage>
</organism>
<evidence type="ECO:0000313" key="2">
    <source>
        <dbReference type="Proteomes" id="UP000712157"/>
    </source>
</evidence>
<reference evidence="1" key="1">
    <citation type="submission" date="2021-06" db="EMBL/GenBank/DDBJ databases">
        <title>Description of novel taxa of the family Lachnospiraceae.</title>
        <authorList>
            <person name="Chaplin A.V."/>
            <person name="Sokolova S.R."/>
            <person name="Pikina A.P."/>
            <person name="Korzhanova M."/>
            <person name="Belova V."/>
            <person name="Korostin D."/>
            <person name="Efimov B.A."/>
        </authorList>
    </citation>
    <scope>NUCLEOTIDE SEQUENCE</scope>
    <source>
        <strain evidence="1">ASD5720</strain>
    </source>
</reference>
<sequence>MKLVIDGNIKEFDNALVEAAGEKCRALCEGCDIGLEECLLGTRDCPVKNAVESINAMIRMGRGIKRYRELKGLEE</sequence>
<proteinExistence type="predicted"/>
<dbReference type="AlphaFoldDB" id="A0A949JUP7"/>
<protein>
    <submittedName>
        <fullName evidence="1">Uncharacterized protein</fullName>
    </submittedName>
</protein>
<dbReference type="EMBL" id="JAHQCW010000001">
    <property type="protein sequence ID" value="MBU9734999.1"/>
    <property type="molecule type" value="Genomic_DNA"/>
</dbReference>
<keyword evidence="2" id="KW-1185">Reference proteome</keyword>
<accession>A0A949JUP7</accession>
<dbReference type="Proteomes" id="UP000712157">
    <property type="component" value="Unassembled WGS sequence"/>
</dbReference>
<comment type="caution">
    <text evidence="1">The sequence shown here is derived from an EMBL/GenBank/DDBJ whole genome shotgun (WGS) entry which is preliminary data.</text>
</comment>